<comment type="caution">
    <text evidence="1">The sequence shown here is derived from an EMBL/GenBank/DDBJ whole genome shotgun (WGS) entry which is preliminary data.</text>
</comment>
<protein>
    <submittedName>
        <fullName evidence="1">Uncharacterized protein</fullName>
    </submittedName>
</protein>
<dbReference type="EMBL" id="CAJNNW010022254">
    <property type="protein sequence ID" value="CAE8669040.1"/>
    <property type="molecule type" value="Genomic_DNA"/>
</dbReference>
<name>A0A813J0Z5_POLGL</name>
<evidence type="ECO:0000313" key="2">
    <source>
        <dbReference type="Proteomes" id="UP000626109"/>
    </source>
</evidence>
<accession>A0A813J0Z5</accession>
<evidence type="ECO:0000313" key="1">
    <source>
        <dbReference type="EMBL" id="CAE8669040.1"/>
    </source>
</evidence>
<dbReference type="Proteomes" id="UP000626109">
    <property type="component" value="Unassembled WGS sequence"/>
</dbReference>
<sequence length="79" mass="8346">ASSAELQHAASRAADRLQSQALKERELERKLADLAGGWGFRAMLGAVDGVNTVVTAATARCLRPNRGYEPTPSPGDLTP</sequence>
<organism evidence="1 2">
    <name type="scientific">Polarella glacialis</name>
    <name type="common">Dinoflagellate</name>
    <dbReference type="NCBI Taxonomy" id="89957"/>
    <lineage>
        <taxon>Eukaryota</taxon>
        <taxon>Sar</taxon>
        <taxon>Alveolata</taxon>
        <taxon>Dinophyceae</taxon>
        <taxon>Suessiales</taxon>
        <taxon>Suessiaceae</taxon>
        <taxon>Polarella</taxon>
    </lineage>
</organism>
<reference evidence="1" key="1">
    <citation type="submission" date="2021-02" db="EMBL/GenBank/DDBJ databases">
        <authorList>
            <person name="Dougan E. K."/>
            <person name="Rhodes N."/>
            <person name="Thang M."/>
            <person name="Chan C."/>
        </authorList>
    </citation>
    <scope>NUCLEOTIDE SEQUENCE</scope>
</reference>
<proteinExistence type="predicted"/>
<gene>
    <name evidence="1" type="ORF">PGLA2088_LOCUS17090</name>
</gene>
<feature type="non-terminal residue" evidence="1">
    <location>
        <position position="1"/>
    </location>
</feature>
<dbReference type="AlphaFoldDB" id="A0A813J0Z5"/>